<organism evidence="2 3">
    <name type="scientific">Brevibacterium otitidis</name>
    <dbReference type="NCBI Taxonomy" id="53364"/>
    <lineage>
        <taxon>Bacteria</taxon>
        <taxon>Bacillati</taxon>
        <taxon>Actinomycetota</taxon>
        <taxon>Actinomycetes</taxon>
        <taxon>Micrococcales</taxon>
        <taxon>Brevibacteriaceae</taxon>
        <taxon>Brevibacterium</taxon>
    </lineage>
</organism>
<gene>
    <name evidence="2" type="ORF">ACFFN1_12985</name>
</gene>
<sequence length="222" mass="23555">MTSIADMLAQTGGIFAKWPTIGTTYAGEITANPEVRQRRDIGTGEPLTWKDGNPQQEIIVTIKTEQRDPEKADDDGTRKVVIKAWGPQMNELKRAVQAAGATDLQVGGRFSMTYKADGQASNPGFNAPKLFEMRYEAPSATAGMFAGSQAAPQPASQWGQQPQAAQPQAPAPAQQQPAGDQASGPDSNVNKARQLIGLGLDTPTIAQATGLDQNVIEALRNA</sequence>
<evidence type="ECO:0000313" key="3">
    <source>
        <dbReference type="Proteomes" id="UP001589707"/>
    </source>
</evidence>
<name>A0ABV5X597_9MICO</name>
<feature type="region of interest" description="Disordered" evidence="1">
    <location>
        <begin position="146"/>
        <end position="195"/>
    </location>
</feature>
<evidence type="ECO:0000256" key="1">
    <source>
        <dbReference type="SAM" id="MobiDB-lite"/>
    </source>
</evidence>
<evidence type="ECO:0008006" key="4">
    <source>
        <dbReference type="Google" id="ProtNLM"/>
    </source>
</evidence>
<keyword evidence="3" id="KW-1185">Reference proteome</keyword>
<proteinExistence type="predicted"/>
<accession>A0ABV5X597</accession>
<reference evidence="2 3" key="1">
    <citation type="submission" date="2024-09" db="EMBL/GenBank/DDBJ databases">
        <authorList>
            <person name="Sun Q."/>
            <person name="Mori K."/>
        </authorList>
    </citation>
    <scope>NUCLEOTIDE SEQUENCE [LARGE SCALE GENOMIC DNA]</scope>
    <source>
        <strain evidence="2 3">JCM 11683</strain>
    </source>
</reference>
<dbReference type="EMBL" id="JBHMAU010000075">
    <property type="protein sequence ID" value="MFB9777303.1"/>
    <property type="molecule type" value="Genomic_DNA"/>
</dbReference>
<feature type="compositionally biased region" description="Low complexity" evidence="1">
    <location>
        <begin position="146"/>
        <end position="185"/>
    </location>
</feature>
<dbReference type="Proteomes" id="UP001589707">
    <property type="component" value="Unassembled WGS sequence"/>
</dbReference>
<comment type="caution">
    <text evidence="2">The sequence shown here is derived from an EMBL/GenBank/DDBJ whole genome shotgun (WGS) entry which is preliminary data.</text>
</comment>
<dbReference type="RefSeq" id="WP_376841224.1">
    <property type="nucleotide sequence ID" value="NZ_JBHMAU010000075.1"/>
</dbReference>
<protein>
    <recommendedName>
        <fullName evidence="4">Single-stranded DNA-binding protein</fullName>
    </recommendedName>
</protein>
<evidence type="ECO:0000313" key="2">
    <source>
        <dbReference type="EMBL" id="MFB9777303.1"/>
    </source>
</evidence>